<dbReference type="RefSeq" id="XP_053057957.1">
    <property type="nucleotide sequence ID" value="XM_053201982.1"/>
</dbReference>
<evidence type="ECO:0000313" key="7">
    <source>
        <dbReference type="RefSeq" id="XP_053057956.1"/>
    </source>
</evidence>
<sequence length="1230" mass="139460">MSERSGQEEGNLMPVCDGGGQDTVSDTGGLWQRRLVSEHPAEGVTTVRDPGRDLCPAAAVQEGPSGIRDVSGIGFRRRGRATRRRYRNEAGQFISMVTFFEAQGATSGAQDARGQGTCRRGRPPRKYRKRKVAITAEVTLFEMVALGKNSVQTAVEEWVQSYKEDRELALLDLISFFVQCCGCEGMVTAELYQTNQGNSVVHKMTEKFDQETGLYYKKFLAYPWILTIMWPEKLQNDFYPIVGPGPFWKRFRVNFCEFTELLVQQTHSSVLCDGHLMDTVICMLSGLTNSAVHSLRHTSSLAAMKLLTALASVNQGICTNRRRSQRLCEVENIAKLKGKHKYCMEVLDQRRQQSKPVAIDNIICALFKRTFVPRYRDISSDIRVICVAELGCWIKLYPDLFLDNNYLKYIGWMLYDKDASVRMKCILALKALYEKRESAMKLGLFFHKFKKRILSMTQDRQPEITSECMQLLRLISEHYVGVFSSMEYVFLFQFVYAAYRPMATAAGELICKRLLAPPPQEGVFGQNPPDEFDRNIQNMKTLIDFYLQGEFHRHVPYLVDGLWDAAPALVRNWECMTALLLEPRGGRQALTSQQERVLIEILVAAVRQAAEGHPPAGRELGKRASREVDGTRRWRERASMSRHFVKVLPQLLSKFAADKEKVTPLLQIPQYCNLDVYDKDGLGSYLDSALLELDCLVQRHSDVAVLEACARAYGAYCCEGGSAHCQAAPACSRLVDMLVDALTPLLDVFLQHEKQGQFLGHHEMGRICSTLRRLVAFYSTHDLSSWNLYEKMDSLLTLRRHQGSMPTEVIHCALQCTYYALLWQIVAATDRLPPQDALLDLRRRLMKFCVACRVYLSHQSKVLSEKAFILLCDLLLILSHQGPEDTGLGLLFFVPDHILQGKLLSFVREHVFLEESGSEGPSRIYKEDDADELHELFHRRNMLAVFCKLVVYNVLDLSAAAEIYQFYLKHYHHFGDIIKETMTRTRQNDRLRNALSLLLCLQQLFQKHMDTYGLNYDPIELICGPFYSIRLLARRFALTLGFDRAREAAHLIQRRGLAYAFSEAPVAEAEGGRQRYPNLCFLLLLAEFSCKIPPAERGTALAHFQDSIPEGVPSFGEGDMNPLLVYRKSLMKTDYVPQTEEEEEPAANPFDAICKESKRPQELPAATCSTWTPDTLASSSAGDREPRTPSRGRKSKRDIFDVDFLSSEDSDNSSNEDVDVEGISVQGGSD</sequence>
<reference evidence="6 7" key="1">
    <citation type="submission" date="2025-05" db="UniProtKB">
        <authorList>
            <consortium name="RefSeq"/>
        </authorList>
    </citation>
    <scope>NUCLEOTIDE SEQUENCE [LARGE SCALE GENOMIC DNA]</scope>
    <source>
        <tissue evidence="7 8">Blood</tissue>
    </source>
</reference>
<accession>A0ABM3NEV3</accession>
<proteinExistence type="inferred from homology"/>
<feature type="region of interest" description="Disordered" evidence="4">
    <location>
        <begin position="106"/>
        <end position="125"/>
    </location>
</feature>
<dbReference type="RefSeq" id="XP_053057956.1">
    <property type="nucleotide sequence ID" value="XM_053201981.1"/>
</dbReference>
<keyword evidence="3" id="KW-0158">Chromosome</keyword>
<dbReference type="Proteomes" id="UP001652583">
    <property type="component" value="Chromosome X"/>
</dbReference>
<comment type="function">
    <text evidence="3">Component of cohesin complex, a complex required for the cohesion of sister chromatids after DNA replication. The cohesin complex apparently forms a large proteinaceous ring within which sister chromatids can be trapped. At anaphase, the complex is cleaved and dissociates from chromatin, allowing sister chromatids to segregate.</text>
</comment>
<comment type="subunit">
    <text evidence="3">Part of the cohesin complex which is composed of a heterodimer between a SMC1 protein (SMC1A or SMC1B) and SMC3, which are attached via their hinge domain, and RAD21 which link them at their heads, and one STAG protein.</text>
</comment>
<dbReference type="PROSITE" id="PS51425">
    <property type="entry name" value="SCD"/>
    <property type="match status" value="1"/>
</dbReference>
<dbReference type="InterPro" id="IPR039662">
    <property type="entry name" value="Cohesin_Scc3/SA"/>
</dbReference>
<keyword evidence="2 3" id="KW-0159">Chromosome partition</keyword>
<organism evidence="6 8">
    <name type="scientific">Acinonyx jubatus</name>
    <name type="common">Cheetah</name>
    <dbReference type="NCBI Taxonomy" id="32536"/>
    <lineage>
        <taxon>Eukaryota</taxon>
        <taxon>Metazoa</taxon>
        <taxon>Chordata</taxon>
        <taxon>Craniata</taxon>
        <taxon>Vertebrata</taxon>
        <taxon>Euteleostomi</taxon>
        <taxon>Mammalia</taxon>
        <taxon>Eutheria</taxon>
        <taxon>Laurasiatheria</taxon>
        <taxon>Carnivora</taxon>
        <taxon>Feliformia</taxon>
        <taxon>Felidae</taxon>
        <taxon>Felinae</taxon>
        <taxon>Acinonyx</taxon>
    </lineage>
</organism>
<comment type="subcellular location">
    <subcellularLocation>
        <location evidence="3">Nucleus</location>
    </subcellularLocation>
    <subcellularLocation>
        <location evidence="3">Chromosome</location>
    </subcellularLocation>
    <subcellularLocation>
        <location evidence="3">Chromosome</location>
        <location evidence="3">Centromere</location>
    </subcellularLocation>
</comment>
<dbReference type="GeneID" id="106982040"/>
<feature type="compositionally biased region" description="Acidic residues" evidence="4">
    <location>
        <begin position="1206"/>
        <end position="1220"/>
    </location>
</feature>
<evidence type="ECO:0000256" key="1">
    <source>
        <dbReference type="ARBA" id="ARBA00005486"/>
    </source>
</evidence>
<feature type="region of interest" description="Disordered" evidence="4">
    <location>
        <begin position="1164"/>
        <end position="1230"/>
    </location>
</feature>
<dbReference type="SUPFAM" id="SSF48371">
    <property type="entry name" value="ARM repeat"/>
    <property type="match status" value="1"/>
</dbReference>
<dbReference type="Gene3D" id="1.25.10.10">
    <property type="entry name" value="Leucine-rich Repeat Variant"/>
    <property type="match status" value="1"/>
</dbReference>
<comment type="similarity">
    <text evidence="1 3">Belongs to the SCC3 family.</text>
</comment>
<dbReference type="InterPro" id="IPR016024">
    <property type="entry name" value="ARM-type_fold"/>
</dbReference>
<dbReference type="InterPro" id="IPR056396">
    <property type="entry name" value="HEAT_SCC3-SA"/>
</dbReference>
<dbReference type="InterPro" id="IPR013721">
    <property type="entry name" value="STAG"/>
</dbReference>
<keyword evidence="6" id="KW-1185">Reference proteome</keyword>
<dbReference type="Pfam" id="PF21581">
    <property type="entry name" value="SCD"/>
    <property type="match status" value="1"/>
</dbReference>
<evidence type="ECO:0000256" key="3">
    <source>
        <dbReference type="RuleBase" id="RU369063"/>
    </source>
</evidence>
<dbReference type="PANTHER" id="PTHR11199:SF2">
    <property type="entry name" value="COHESIN SUBUNIT SA"/>
    <property type="match status" value="1"/>
</dbReference>
<keyword evidence="3" id="KW-0539">Nucleus</keyword>
<dbReference type="InterPro" id="IPR011989">
    <property type="entry name" value="ARM-like"/>
</dbReference>
<keyword evidence="3" id="KW-0132">Cell division</keyword>
<feature type="domain" description="SCD" evidence="5">
    <location>
        <begin position="371"/>
        <end position="456"/>
    </location>
</feature>
<evidence type="ECO:0000256" key="4">
    <source>
        <dbReference type="SAM" id="MobiDB-lite"/>
    </source>
</evidence>
<feature type="compositionally biased region" description="Polar residues" evidence="4">
    <location>
        <begin position="1167"/>
        <end position="1181"/>
    </location>
</feature>
<protein>
    <recommendedName>
        <fullName evidence="3">Cohesin subunit SA</fullName>
    </recommendedName>
    <alternativeName>
        <fullName evidence="3">SCC3 homolog</fullName>
    </alternativeName>
    <alternativeName>
        <fullName evidence="3">Stromal antigen</fullName>
    </alternativeName>
</protein>
<dbReference type="InterPro" id="IPR020839">
    <property type="entry name" value="SCD"/>
</dbReference>
<name>A0ABM3NEV3_ACIJB</name>
<keyword evidence="3" id="KW-0131">Cell cycle</keyword>
<evidence type="ECO:0000313" key="8">
    <source>
        <dbReference type="RefSeq" id="XP_053057957.1"/>
    </source>
</evidence>
<dbReference type="Pfam" id="PF24571">
    <property type="entry name" value="HEAT_SCC3-SA"/>
    <property type="match status" value="1"/>
</dbReference>
<evidence type="ECO:0000259" key="5">
    <source>
        <dbReference type="PROSITE" id="PS51425"/>
    </source>
</evidence>
<gene>
    <name evidence="7 8" type="primary">LOC106982040</name>
</gene>
<evidence type="ECO:0000256" key="2">
    <source>
        <dbReference type="ARBA" id="ARBA00022829"/>
    </source>
</evidence>
<dbReference type="Pfam" id="PF08514">
    <property type="entry name" value="STAG"/>
    <property type="match status" value="1"/>
</dbReference>
<dbReference type="PANTHER" id="PTHR11199">
    <property type="entry name" value="STROMAL ANTIGEN"/>
    <property type="match status" value="1"/>
</dbReference>
<feature type="region of interest" description="Disordered" evidence="4">
    <location>
        <begin position="1"/>
        <end position="27"/>
    </location>
</feature>
<evidence type="ECO:0000313" key="6">
    <source>
        <dbReference type="Proteomes" id="UP001652583"/>
    </source>
</evidence>